<reference evidence="7 8" key="1">
    <citation type="submission" date="2019-08" db="EMBL/GenBank/DDBJ databases">
        <title>In-depth cultivation of the pig gut microbiome towards novel bacterial diversity and tailored functional studies.</title>
        <authorList>
            <person name="Wylensek D."/>
            <person name="Hitch T.C.A."/>
            <person name="Clavel T."/>
        </authorList>
    </citation>
    <scope>NUCLEOTIDE SEQUENCE [LARGE SCALE GENOMIC DNA]</scope>
    <source>
        <strain evidence="7 8">WCA-MUC-591-APC-4B</strain>
    </source>
</reference>
<keyword evidence="5 6" id="KW-0472">Membrane</keyword>
<organism evidence="7 8">
    <name type="scientific">Mogibacterium kristiansenii</name>
    <dbReference type="NCBI Taxonomy" id="2606708"/>
    <lineage>
        <taxon>Bacteria</taxon>
        <taxon>Bacillati</taxon>
        <taxon>Bacillota</taxon>
        <taxon>Clostridia</taxon>
        <taxon>Peptostreptococcales</taxon>
        <taxon>Anaerovoracaceae</taxon>
        <taxon>Mogibacterium</taxon>
    </lineage>
</organism>
<dbReference type="Proteomes" id="UP000469424">
    <property type="component" value="Unassembled WGS sequence"/>
</dbReference>
<evidence type="ECO:0000313" key="7">
    <source>
        <dbReference type="EMBL" id="MST70260.1"/>
    </source>
</evidence>
<feature type="transmembrane region" description="Helical" evidence="6">
    <location>
        <begin position="444"/>
        <end position="465"/>
    </location>
</feature>
<feature type="transmembrane region" description="Helical" evidence="6">
    <location>
        <begin position="95"/>
        <end position="115"/>
    </location>
</feature>
<sequence length="470" mass="50457">MEQENQKGQFNSNFGFLMAALGSAVGLGNLWSFPYKMGMNGGFAFLLLYVILAIVTGYPLMLSEMALGRKTQKAAIEAYKEADHRFTFNGVLQTIVPWLLICFYCTFGGFITKYLGDSILALFGKGVLNTADPGAQFGGLLTNTGNSVAWMTGFLLLTMVIVFGGVSGGIEKFCKVAMPLLFFMLLIVVVRSCTLPGAGPGLKFLFSPDLSAWGSAKGFFSVLSSAGGQCFFSLSLSSGCIIAYGSYLDKKENLESNAAIITFGDSLVAVLAGVAIFPAVFAFGLEPSAGPGLLFVSMTTVFTSMGTAGKIFQLLFWLLVFFAALSSSIGMMEAGISAILDSRVKAGKSANRVKVTVVMAIMAWIGNFLTTADGLGTSQNAFFVAFRGLFRQPDVLDVWDCIAEGILMPLTGLIMTILLGWFVPGYLDDEISNGGTRKFKSRGFYNFCIKWVGPIFLAMVVYGQLTSFWG</sequence>
<evidence type="ECO:0000313" key="8">
    <source>
        <dbReference type="Proteomes" id="UP000469424"/>
    </source>
</evidence>
<dbReference type="PANTHER" id="PTHR42948">
    <property type="entry name" value="TRANSPORTER"/>
    <property type="match status" value="1"/>
</dbReference>
<keyword evidence="8" id="KW-1185">Reference proteome</keyword>
<feature type="transmembrane region" description="Helical" evidence="6">
    <location>
        <begin position="259"/>
        <end position="285"/>
    </location>
</feature>
<dbReference type="AlphaFoldDB" id="A0A6N7X429"/>
<evidence type="ECO:0000256" key="6">
    <source>
        <dbReference type="SAM" id="Phobius"/>
    </source>
</evidence>
<dbReference type="GO" id="GO:0016020">
    <property type="term" value="C:membrane"/>
    <property type="evidence" value="ECO:0007669"/>
    <property type="project" value="UniProtKB-SubCell"/>
</dbReference>
<comment type="caution">
    <text evidence="7">The sequence shown here is derived from an EMBL/GenBank/DDBJ whole genome shotgun (WGS) entry which is preliminary data.</text>
</comment>
<dbReference type="Pfam" id="PF00209">
    <property type="entry name" value="SNF"/>
    <property type="match status" value="2"/>
</dbReference>
<proteinExistence type="predicted"/>
<feature type="transmembrane region" description="Helical" evidence="6">
    <location>
        <begin position="406"/>
        <end position="423"/>
    </location>
</feature>
<dbReference type="PANTHER" id="PTHR42948:SF1">
    <property type="entry name" value="TRANSPORTER"/>
    <property type="match status" value="1"/>
</dbReference>
<dbReference type="RefSeq" id="WP_154553824.1">
    <property type="nucleotide sequence ID" value="NZ_JAQXUZ010000015.1"/>
</dbReference>
<dbReference type="SUPFAM" id="SSF161070">
    <property type="entry name" value="SNF-like"/>
    <property type="match status" value="1"/>
</dbReference>
<feature type="transmembrane region" description="Helical" evidence="6">
    <location>
        <begin position="148"/>
        <end position="168"/>
    </location>
</feature>
<feature type="transmembrane region" description="Helical" evidence="6">
    <location>
        <begin position="43"/>
        <end position="62"/>
    </location>
</feature>
<dbReference type="InterPro" id="IPR037272">
    <property type="entry name" value="SNS_sf"/>
</dbReference>
<keyword evidence="2" id="KW-0813">Transport</keyword>
<gene>
    <name evidence="7" type="ORF">FYJ65_02710</name>
</gene>
<accession>A0A6N7X429</accession>
<feature type="transmembrane region" description="Helical" evidence="6">
    <location>
        <begin position="180"/>
        <end position="199"/>
    </location>
</feature>
<dbReference type="PRINTS" id="PR00176">
    <property type="entry name" value="NANEUSMPORT"/>
</dbReference>
<feature type="transmembrane region" description="Helical" evidence="6">
    <location>
        <begin position="352"/>
        <end position="370"/>
    </location>
</feature>
<evidence type="ECO:0000256" key="1">
    <source>
        <dbReference type="ARBA" id="ARBA00004141"/>
    </source>
</evidence>
<feature type="transmembrane region" description="Helical" evidence="6">
    <location>
        <begin position="219"/>
        <end position="247"/>
    </location>
</feature>
<dbReference type="PROSITE" id="PS50267">
    <property type="entry name" value="NA_NEUROTRAN_SYMP_3"/>
    <property type="match status" value="1"/>
</dbReference>
<protein>
    <submittedName>
        <fullName evidence="7">Sodium-dependent transporter</fullName>
    </submittedName>
</protein>
<feature type="transmembrane region" description="Helical" evidence="6">
    <location>
        <begin position="12"/>
        <end position="31"/>
    </location>
</feature>
<comment type="subcellular location">
    <subcellularLocation>
        <location evidence="1">Membrane</location>
        <topology evidence="1">Multi-pass membrane protein</topology>
    </subcellularLocation>
</comment>
<dbReference type="NCBIfam" id="NF037979">
    <property type="entry name" value="Na_transp"/>
    <property type="match status" value="1"/>
</dbReference>
<dbReference type="CDD" id="cd10336">
    <property type="entry name" value="SLC6sbd_Tyt1-Like"/>
    <property type="match status" value="1"/>
</dbReference>
<keyword evidence="4 6" id="KW-1133">Transmembrane helix</keyword>
<dbReference type="EMBL" id="VUNA01000004">
    <property type="protein sequence ID" value="MST70260.1"/>
    <property type="molecule type" value="Genomic_DNA"/>
</dbReference>
<evidence type="ECO:0000256" key="5">
    <source>
        <dbReference type="ARBA" id="ARBA00023136"/>
    </source>
</evidence>
<keyword evidence="3 6" id="KW-0812">Transmembrane</keyword>
<evidence type="ECO:0000256" key="2">
    <source>
        <dbReference type="ARBA" id="ARBA00022448"/>
    </source>
</evidence>
<dbReference type="InterPro" id="IPR000175">
    <property type="entry name" value="Na/ntran_symport"/>
</dbReference>
<evidence type="ECO:0000256" key="3">
    <source>
        <dbReference type="ARBA" id="ARBA00022692"/>
    </source>
</evidence>
<evidence type="ECO:0000256" key="4">
    <source>
        <dbReference type="ARBA" id="ARBA00022989"/>
    </source>
</evidence>
<name>A0A6N7X429_9FIRM</name>
<dbReference type="InterPro" id="IPR047218">
    <property type="entry name" value="YocR/YhdH-like"/>
</dbReference>